<reference evidence="1" key="1">
    <citation type="journal article" date="2020" name="Nature">
        <title>Giant virus diversity and host interactions through global metagenomics.</title>
        <authorList>
            <person name="Schulz F."/>
            <person name="Roux S."/>
            <person name="Paez-Espino D."/>
            <person name="Jungbluth S."/>
            <person name="Walsh D.A."/>
            <person name="Denef V.J."/>
            <person name="McMahon K.D."/>
            <person name="Konstantinidis K.T."/>
            <person name="Eloe-Fadrosh E.A."/>
            <person name="Kyrpides N.C."/>
            <person name="Woyke T."/>
        </authorList>
    </citation>
    <scope>NUCLEOTIDE SEQUENCE</scope>
    <source>
        <strain evidence="1">GVMAG-M-3300023184-89</strain>
    </source>
</reference>
<name>A0A6C0IJN0_9ZZZZ</name>
<organism evidence="1">
    <name type="scientific">viral metagenome</name>
    <dbReference type="NCBI Taxonomy" id="1070528"/>
    <lineage>
        <taxon>unclassified sequences</taxon>
        <taxon>metagenomes</taxon>
        <taxon>organismal metagenomes</taxon>
    </lineage>
</organism>
<evidence type="ECO:0000313" key="1">
    <source>
        <dbReference type="EMBL" id="QHT92626.1"/>
    </source>
</evidence>
<dbReference type="EMBL" id="MN740193">
    <property type="protein sequence ID" value="QHT92626.1"/>
    <property type="molecule type" value="Genomic_DNA"/>
</dbReference>
<dbReference type="AlphaFoldDB" id="A0A6C0IJN0"/>
<sequence>MDHPTIITAFKNASDRGSAEIYLVFKRENQYYKDTYYILLGNKTKAEKAIIHAYKEVAKEKRNYSRADHNNMLDTPFDTWCCGACICNDLQRCSDDQDIKCGSQWTHIEHKSEEELNNYISTIRPGYYPQYTVEYM</sequence>
<protein>
    <submittedName>
        <fullName evidence="1">Uncharacterized protein</fullName>
    </submittedName>
</protein>
<accession>A0A6C0IJN0</accession>
<proteinExistence type="predicted"/>